<dbReference type="SUPFAM" id="SSF52172">
    <property type="entry name" value="CheY-like"/>
    <property type="match status" value="1"/>
</dbReference>
<keyword evidence="6" id="KW-1185">Reference proteome</keyword>
<gene>
    <name evidence="5" type="ORF">V6590_06295</name>
</gene>
<evidence type="ECO:0000259" key="3">
    <source>
        <dbReference type="PROSITE" id="PS50043"/>
    </source>
</evidence>
<dbReference type="SMART" id="SM00421">
    <property type="entry name" value="HTH_LUXR"/>
    <property type="match status" value="1"/>
</dbReference>
<dbReference type="CDD" id="cd17535">
    <property type="entry name" value="REC_NarL-like"/>
    <property type="match status" value="1"/>
</dbReference>
<evidence type="ECO:0000259" key="4">
    <source>
        <dbReference type="PROSITE" id="PS50110"/>
    </source>
</evidence>
<dbReference type="InterPro" id="IPR058245">
    <property type="entry name" value="NreC/VraR/RcsB-like_REC"/>
</dbReference>
<keyword evidence="1 2" id="KW-0597">Phosphoprotein</keyword>
<dbReference type="Gene3D" id="3.40.50.2300">
    <property type="match status" value="1"/>
</dbReference>
<evidence type="ECO:0000313" key="5">
    <source>
        <dbReference type="EMBL" id="MEH7827750.1"/>
    </source>
</evidence>
<feature type="modified residue" description="4-aspartylphosphate" evidence="2">
    <location>
        <position position="63"/>
    </location>
</feature>
<dbReference type="InterPro" id="IPR036388">
    <property type="entry name" value="WH-like_DNA-bd_sf"/>
</dbReference>
<comment type="caution">
    <text evidence="5">The sequence shown here is derived from an EMBL/GenBank/DDBJ whole genome shotgun (WGS) entry which is preliminary data.</text>
</comment>
<dbReference type="PROSITE" id="PS50043">
    <property type="entry name" value="HTH_LUXR_2"/>
    <property type="match status" value="1"/>
</dbReference>
<dbReference type="InterPro" id="IPR011006">
    <property type="entry name" value="CheY-like_superfamily"/>
</dbReference>
<dbReference type="PROSITE" id="PS50110">
    <property type="entry name" value="RESPONSE_REGULATORY"/>
    <property type="match status" value="1"/>
</dbReference>
<accession>A0ABU8BST1</accession>
<sequence length="210" mass="22567">MTDLTEMPSEIRLLLADDHRLVRDLVAAHLRASATFAVTTAESLSDAVTQIEQHGAFDIILLDFSMPDMTGSEGVARLVGLNGDHPVVLFSGQARPEAVREALARGARGYIPKSTPALDLTEAIHAILQGEIWLPAGFEQGAPGAGPVQLSPREREVLGFIRAGLMNKEIAARLNLSEVTVKMHVRSLCTKLKARNRTQAAMIAETLGIG</sequence>
<reference evidence="5" key="1">
    <citation type="submission" date="2024-02" db="EMBL/GenBank/DDBJ databases">
        <title>Genome sequences of strain Gemmobacter sp. JM10B15.</title>
        <authorList>
            <person name="Zhang M."/>
        </authorList>
    </citation>
    <scope>NUCLEOTIDE SEQUENCE</scope>
    <source>
        <strain evidence="5">JM10B15</strain>
    </source>
</reference>
<dbReference type="CDD" id="cd06170">
    <property type="entry name" value="LuxR_C_like"/>
    <property type="match status" value="1"/>
</dbReference>
<organism evidence="5 6">
    <name type="scientific">Gemmobacter denitrificans</name>
    <dbReference type="NCBI Taxonomy" id="3123040"/>
    <lineage>
        <taxon>Bacteria</taxon>
        <taxon>Pseudomonadati</taxon>
        <taxon>Pseudomonadota</taxon>
        <taxon>Alphaproteobacteria</taxon>
        <taxon>Rhodobacterales</taxon>
        <taxon>Paracoccaceae</taxon>
        <taxon>Gemmobacter</taxon>
    </lineage>
</organism>
<evidence type="ECO:0000256" key="2">
    <source>
        <dbReference type="PROSITE-ProRule" id="PRU00169"/>
    </source>
</evidence>
<dbReference type="Gene3D" id="1.10.10.10">
    <property type="entry name" value="Winged helix-like DNA-binding domain superfamily/Winged helix DNA-binding domain"/>
    <property type="match status" value="1"/>
</dbReference>
<dbReference type="PRINTS" id="PR00038">
    <property type="entry name" value="HTHLUXR"/>
</dbReference>
<dbReference type="PANTHER" id="PTHR45566:SF1">
    <property type="entry name" value="HTH-TYPE TRANSCRIPTIONAL REGULATOR YHJB-RELATED"/>
    <property type="match status" value="1"/>
</dbReference>
<feature type="domain" description="HTH luxR-type" evidence="3">
    <location>
        <begin position="143"/>
        <end position="208"/>
    </location>
</feature>
<dbReference type="InterPro" id="IPR001789">
    <property type="entry name" value="Sig_transdc_resp-reg_receiver"/>
</dbReference>
<evidence type="ECO:0000313" key="6">
    <source>
        <dbReference type="Proteomes" id="UP001431963"/>
    </source>
</evidence>
<proteinExistence type="predicted"/>
<dbReference type="InterPro" id="IPR000792">
    <property type="entry name" value="Tscrpt_reg_LuxR_C"/>
</dbReference>
<feature type="domain" description="Response regulatory" evidence="4">
    <location>
        <begin position="12"/>
        <end position="128"/>
    </location>
</feature>
<evidence type="ECO:0000256" key="1">
    <source>
        <dbReference type="ARBA" id="ARBA00022553"/>
    </source>
</evidence>
<dbReference type="EMBL" id="JBALHR010000003">
    <property type="protein sequence ID" value="MEH7827750.1"/>
    <property type="molecule type" value="Genomic_DNA"/>
</dbReference>
<name>A0ABU8BST1_9RHOB</name>
<dbReference type="PANTHER" id="PTHR45566">
    <property type="entry name" value="HTH-TYPE TRANSCRIPTIONAL REGULATOR YHJB-RELATED"/>
    <property type="match status" value="1"/>
</dbReference>
<dbReference type="Proteomes" id="UP001431963">
    <property type="component" value="Unassembled WGS sequence"/>
</dbReference>
<dbReference type="Pfam" id="PF00196">
    <property type="entry name" value="GerE"/>
    <property type="match status" value="1"/>
</dbReference>
<dbReference type="InterPro" id="IPR051015">
    <property type="entry name" value="EvgA-like"/>
</dbReference>
<protein>
    <submittedName>
        <fullName evidence="5">Response regulator transcription factor</fullName>
    </submittedName>
</protein>
<dbReference type="SMART" id="SM00448">
    <property type="entry name" value="REC"/>
    <property type="match status" value="1"/>
</dbReference>
<dbReference type="Pfam" id="PF00072">
    <property type="entry name" value="Response_reg"/>
    <property type="match status" value="1"/>
</dbReference>
<dbReference type="PROSITE" id="PS00622">
    <property type="entry name" value="HTH_LUXR_1"/>
    <property type="match status" value="1"/>
</dbReference>